<keyword evidence="3" id="KW-1185">Reference proteome</keyword>
<gene>
    <name evidence="2" type="ORF">ABID47_001469</name>
</gene>
<dbReference type="Proteomes" id="UP001549098">
    <property type="component" value="Unassembled WGS sequence"/>
</dbReference>
<reference evidence="2 3" key="1">
    <citation type="submission" date="2024-06" db="EMBL/GenBank/DDBJ databases">
        <title>Genomic Encyclopedia of Type Strains, Phase IV (KMG-IV): sequencing the most valuable type-strain genomes for metagenomic binning, comparative biology and taxonomic classification.</title>
        <authorList>
            <person name="Goeker M."/>
        </authorList>
    </citation>
    <scope>NUCLEOTIDE SEQUENCE [LARGE SCALE GENOMIC DNA]</scope>
    <source>
        <strain evidence="2 3">DSM 17253</strain>
    </source>
</reference>
<accession>A0ABV2EZE4</accession>
<evidence type="ECO:0000313" key="3">
    <source>
        <dbReference type="Proteomes" id="UP001549098"/>
    </source>
</evidence>
<proteinExistence type="predicted"/>
<sequence>MRRIIAVILLIIGTCFLIYDFARQQVIIKEELKETNILTTQSSGTANLEENSTKECITPHSHGQ</sequence>
<feature type="region of interest" description="Disordered" evidence="1">
    <location>
        <begin position="42"/>
        <end position="64"/>
    </location>
</feature>
<comment type="caution">
    <text evidence="2">The sequence shown here is derived from an EMBL/GenBank/DDBJ whole genome shotgun (WGS) entry which is preliminary data.</text>
</comment>
<protein>
    <submittedName>
        <fullName evidence="2">Uncharacterized protein</fullName>
    </submittedName>
</protein>
<evidence type="ECO:0000256" key="1">
    <source>
        <dbReference type="SAM" id="MobiDB-lite"/>
    </source>
</evidence>
<dbReference type="RefSeq" id="WP_354495508.1">
    <property type="nucleotide sequence ID" value="NZ_JBEPLV010000001.1"/>
</dbReference>
<name>A0ABV2EZE4_9BACL</name>
<dbReference type="EMBL" id="JBEPLV010000001">
    <property type="protein sequence ID" value="MET3544875.1"/>
    <property type="molecule type" value="Genomic_DNA"/>
</dbReference>
<organism evidence="2 3">
    <name type="scientific">Paenibacillus favisporus</name>
    <dbReference type="NCBI Taxonomy" id="221028"/>
    <lineage>
        <taxon>Bacteria</taxon>
        <taxon>Bacillati</taxon>
        <taxon>Bacillota</taxon>
        <taxon>Bacilli</taxon>
        <taxon>Bacillales</taxon>
        <taxon>Paenibacillaceae</taxon>
        <taxon>Paenibacillus</taxon>
    </lineage>
</organism>
<evidence type="ECO:0000313" key="2">
    <source>
        <dbReference type="EMBL" id="MET3544875.1"/>
    </source>
</evidence>